<dbReference type="Gene3D" id="3.30.30.10">
    <property type="entry name" value="Knottin, scorpion toxin-like"/>
    <property type="match status" value="1"/>
</dbReference>
<name>A0AAU9SPY7_THLAR</name>
<evidence type="ECO:0000313" key="2">
    <source>
        <dbReference type="EMBL" id="CAH2070592.1"/>
    </source>
</evidence>
<reference evidence="2 3" key="1">
    <citation type="submission" date="2022-03" db="EMBL/GenBank/DDBJ databases">
        <authorList>
            <person name="Nunn A."/>
            <person name="Chopra R."/>
            <person name="Nunn A."/>
            <person name="Contreras Garrido A."/>
        </authorList>
    </citation>
    <scope>NUCLEOTIDE SEQUENCE [LARGE SCALE GENOMIC DNA]</scope>
</reference>
<feature type="signal peptide" evidence="1">
    <location>
        <begin position="1"/>
        <end position="25"/>
    </location>
</feature>
<dbReference type="CDD" id="cd21805">
    <property type="entry name" value="DEFL_BmBKTx1-like"/>
    <property type="match status" value="1"/>
</dbReference>
<proteinExistence type="predicted"/>
<feature type="chain" id="PRO_5043460012" evidence="1">
    <location>
        <begin position="26"/>
        <end position="80"/>
    </location>
</feature>
<sequence>MASPSKSFFAFLYLAILLTLNIVEAEDRSNLIPIGPCAQIPNCNQTCIASQFKGGKCIKWYPTSIKETCACFVKYSTSPV</sequence>
<dbReference type="Proteomes" id="UP000836841">
    <property type="component" value="Chromosome 6"/>
</dbReference>
<dbReference type="InterPro" id="IPR036574">
    <property type="entry name" value="Scorpion_toxin-like_sf"/>
</dbReference>
<keyword evidence="3" id="KW-1185">Reference proteome</keyword>
<organism evidence="2 3">
    <name type="scientific">Thlaspi arvense</name>
    <name type="common">Field penny-cress</name>
    <dbReference type="NCBI Taxonomy" id="13288"/>
    <lineage>
        <taxon>Eukaryota</taxon>
        <taxon>Viridiplantae</taxon>
        <taxon>Streptophyta</taxon>
        <taxon>Embryophyta</taxon>
        <taxon>Tracheophyta</taxon>
        <taxon>Spermatophyta</taxon>
        <taxon>Magnoliopsida</taxon>
        <taxon>eudicotyledons</taxon>
        <taxon>Gunneridae</taxon>
        <taxon>Pentapetalae</taxon>
        <taxon>rosids</taxon>
        <taxon>malvids</taxon>
        <taxon>Brassicales</taxon>
        <taxon>Brassicaceae</taxon>
        <taxon>Thlaspideae</taxon>
        <taxon>Thlaspi</taxon>
    </lineage>
</organism>
<evidence type="ECO:0000313" key="3">
    <source>
        <dbReference type="Proteomes" id="UP000836841"/>
    </source>
</evidence>
<accession>A0AAU9SPY7</accession>
<evidence type="ECO:0000256" key="1">
    <source>
        <dbReference type="SAM" id="SignalP"/>
    </source>
</evidence>
<protein>
    <submittedName>
        <fullName evidence="2">Uncharacterized protein</fullName>
    </submittedName>
</protein>
<keyword evidence="1" id="KW-0732">Signal</keyword>
<dbReference type="EMBL" id="OU466862">
    <property type="protein sequence ID" value="CAH2070592.1"/>
    <property type="molecule type" value="Genomic_DNA"/>
</dbReference>
<dbReference type="AlphaFoldDB" id="A0AAU9SPY7"/>
<gene>
    <name evidence="2" type="ORF">TAV2_LOCUS21637</name>
</gene>